<dbReference type="PANTHER" id="PTHR30346">
    <property type="entry name" value="TRANSCRIPTIONAL DUAL REGULATOR HCAR-RELATED"/>
    <property type="match status" value="1"/>
</dbReference>
<dbReference type="PANTHER" id="PTHR30346:SF0">
    <property type="entry name" value="HCA OPERON TRANSCRIPTIONAL ACTIVATOR HCAR"/>
    <property type="match status" value="1"/>
</dbReference>
<evidence type="ECO:0000259" key="5">
    <source>
        <dbReference type="PROSITE" id="PS50931"/>
    </source>
</evidence>
<dbReference type="RefSeq" id="WP_263333602.1">
    <property type="nucleotide sequence ID" value="NZ_JAOVQO010000003.1"/>
</dbReference>
<keyword evidence="4" id="KW-0804">Transcription</keyword>
<organism evidence="6 7">
    <name type="scientific">Albidovulum salinarum</name>
    <dbReference type="NCBI Taxonomy" id="2984153"/>
    <lineage>
        <taxon>Bacteria</taxon>
        <taxon>Pseudomonadati</taxon>
        <taxon>Pseudomonadota</taxon>
        <taxon>Alphaproteobacteria</taxon>
        <taxon>Rhodobacterales</taxon>
        <taxon>Paracoccaceae</taxon>
        <taxon>Albidovulum</taxon>
    </lineage>
</organism>
<evidence type="ECO:0000313" key="6">
    <source>
        <dbReference type="EMBL" id="MCU9847239.1"/>
    </source>
</evidence>
<dbReference type="InterPro" id="IPR036390">
    <property type="entry name" value="WH_DNA-bd_sf"/>
</dbReference>
<keyword evidence="3" id="KW-0238">DNA-binding</keyword>
<evidence type="ECO:0000256" key="3">
    <source>
        <dbReference type="ARBA" id="ARBA00023125"/>
    </source>
</evidence>
<dbReference type="Proteomes" id="UP001209535">
    <property type="component" value="Unassembled WGS sequence"/>
</dbReference>
<accession>A0ABT2X1Q2</accession>
<evidence type="ECO:0000256" key="4">
    <source>
        <dbReference type="ARBA" id="ARBA00023163"/>
    </source>
</evidence>
<dbReference type="Pfam" id="PF00126">
    <property type="entry name" value="HTH_1"/>
    <property type="match status" value="1"/>
</dbReference>
<reference evidence="6 7" key="1">
    <citation type="submission" date="2022-10" db="EMBL/GenBank/DDBJ databases">
        <title>Defluviimonas sp. nov., isolated from ocean surface sediments.</title>
        <authorList>
            <person name="He W."/>
            <person name="Wang L."/>
            <person name="Zhang D.-F."/>
        </authorList>
    </citation>
    <scope>NUCLEOTIDE SEQUENCE [LARGE SCALE GENOMIC DNA]</scope>
    <source>
        <strain evidence="6 7">WL0024</strain>
    </source>
</reference>
<comment type="similarity">
    <text evidence="1">Belongs to the LysR transcriptional regulatory family.</text>
</comment>
<dbReference type="Gene3D" id="1.10.10.10">
    <property type="entry name" value="Winged helix-like DNA-binding domain superfamily/Winged helix DNA-binding domain"/>
    <property type="match status" value="1"/>
</dbReference>
<sequence>MQGDLRLSLRLLRAYLAATEHGSITGAAAALHVAPSAVATAIDKVEAEFGTVLVTRNRAKGIAPTTAGRALAARIKALLDEYDAVMSEGHALGASLAGDLRIGYYAPVAPAFLPEILQPLMAASTGLRVDLRDCDNDSAQAGLIEGRLDVILFAGGEVRPGIETEALLDIPPYILAPVAHPLALRGEATLADLNGADLVLLDLPLAGAYTRRLLETGGIAPRIVATSSSTEMIRSLVGAGTGLAVLNMRPRTRSSYGGAELAEVPLRPPLPGLTLMAGRLAGRPRRAVTVFLDAVRAWFAGPQAAELVVREAGAQAPRQ</sequence>
<dbReference type="SUPFAM" id="SSF53850">
    <property type="entry name" value="Periplasmic binding protein-like II"/>
    <property type="match status" value="1"/>
</dbReference>
<dbReference type="Gene3D" id="3.40.190.10">
    <property type="entry name" value="Periplasmic binding protein-like II"/>
    <property type="match status" value="2"/>
</dbReference>
<proteinExistence type="inferred from homology"/>
<evidence type="ECO:0000256" key="1">
    <source>
        <dbReference type="ARBA" id="ARBA00009437"/>
    </source>
</evidence>
<comment type="caution">
    <text evidence="6">The sequence shown here is derived from an EMBL/GenBank/DDBJ whole genome shotgun (WGS) entry which is preliminary data.</text>
</comment>
<feature type="domain" description="HTH lysR-type" evidence="5">
    <location>
        <begin position="7"/>
        <end position="65"/>
    </location>
</feature>
<dbReference type="InterPro" id="IPR000847">
    <property type="entry name" value="LysR_HTH_N"/>
</dbReference>
<gene>
    <name evidence="6" type="ORF">OEZ60_04395</name>
</gene>
<dbReference type="Pfam" id="PF03466">
    <property type="entry name" value="LysR_substrate"/>
    <property type="match status" value="1"/>
</dbReference>
<name>A0ABT2X1Q2_9RHOB</name>
<dbReference type="SUPFAM" id="SSF46785">
    <property type="entry name" value="Winged helix' DNA-binding domain"/>
    <property type="match status" value="1"/>
</dbReference>
<evidence type="ECO:0000313" key="7">
    <source>
        <dbReference type="Proteomes" id="UP001209535"/>
    </source>
</evidence>
<dbReference type="InterPro" id="IPR005119">
    <property type="entry name" value="LysR_subst-bd"/>
</dbReference>
<dbReference type="PROSITE" id="PS50931">
    <property type="entry name" value="HTH_LYSR"/>
    <property type="match status" value="1"/>
</dbReference>
<protein>
    <submittedName>
        <fullName evidence="6">LysR family transcriptional regulator</fullName>
    </submittedName>
</protein>
<keyword evidence="2" id="KW-0805">Transcription regulation</keyword>
<keyword evidence="7" id="KW-1185">Reference proteome</keyword>
<dbReference type="InterPro" id="IPR036388">
    <property type="entry name" value="WH-like_DNA-bd_sf"/>
</dbReference>
<evidence type="ECO:0000256" key="2">
    <source>
        <dbReference type="ARBA" id="ARBA00023015"/>
    </source>
</evidence>
<dbReference type="EMBL" id="JAOVQO010000003">
    <property type="protein sequence ID" value="MCU9847239.1"/>
    <property type="molecule type" value="Genomic_DNA"/>
</dbReference>